<evidence type="ECO:0000259" key="8">
    <source>
        <dbReference type="Pfam" id="PF02687"/>
    </source>
</evidence>
<sequence length="801" mass="86603">MNGTSALLTLYRSLTRHRLFALLNIGGLALGIAVFLVLFLFVQFERGYDRQLPGWENIWVVGTTYNLPGFSDVNLSNDSGTLPLLKADFENIDGARLNELKDVPVRNGKSITSEPVSMIDPAWFRLFPLAADEGDPIAALRRPDAAVVTIAAARRYFGEGPAIGNTIVMAIDGHEKTYTIWAVLKNPPKNMSYGSDIFVAAPKSQDAGGSPTLFLRFPSIAAAQAVARNLPAFVNRHEQSSLGQKASDFKKMTLIRLGDVHLIRPEDREVVLTLGSVGILTLLIAIVNYVNLATARAGLRAREVALRKILGATRRALITQFLGEAIAMTALAAVIALALTELALPFVNSIGGTSLTIHYGGSGSIMIPLMLLVIGVGAVAGIYPAFVLSHFSPARVLASVRTPGGGKAGVLLRKVLVLAQFAIAIAFTIGTSVLVAQTSHLRHSNLGFDRTGLIIVPSFLADSLDNSQRADLMRTFRNTPGTEAVAMSRFLPTGGSFNISRYVDSTNGADVSVDDVDVGRNFFSTYRADLLAGRYFDDVHAGDDASGMDDNALEKSPRNVILNRTALKQFRIKSPEAAIGMVAKFNQRNQPRIIGVVADMRFTSPRDPVDAVVYHYVPSETESMVPTLRAKPGATASVLAAMEQEWKTIAPAVPFRAKSVDDALYQRFYQEDAQRGRLFTIGAVLAVVIGCIGLYGLAAFDTSRRVREIGIRKALGASTRDILRLLIGQFLTPVLIANLIAWPIAYIAMRSWLSGFDDRVALSPAYFLLASLIAASIAVATVFAQSWRVARAEPAKALRYE</sequence>
<feature type="domain" description="ABC3 transporter permease C-terminal" evidence="8">
    <location>
        <begin position="276"/>
        <end position="392"/>
    </location>
</feature>
<feature type="domain" description="ABC3 transporter permease C-terminal" evidence="8">
    <location>
        <begin position="682"/>
        <end position="794"/>
    </location>
</feature>
<name>A0ABS6XMF4_9SPHN</name>
<dbReference type="PANTHER" id="PTHR30572">
    <property type="entry name" value="MEMBRANE COMPONENT OF TRANSPORTER-RELATED"/>
    <property type="match status" value="1"/>
</dbReference>
<comment type="caution">
    <text evidence="10">The sequence shown here is derived from an EMBL/GenBank/DDBJ whole genome shotgun (WGS) entry which is preliminary data.</text>
</comment>
<evidence type="ECO:0000256" key="1">
    <source>
        <dbReference type="ARBA" id="ARBA00004651"/>
    </source>
</evidence>
<feature type="domain" description="MacB-like periplasmic core" evidence="9">
    <location>
        <begin position="422"/>
        <end position="639"/>
    </location>
</feature>
<comment type="similarity">
    <text evidence="6">Belongs to the ABC-4 integral membrane protein family.</text>
</comment>
<evidence type="ECO:0000256" key="7">
    <source>
        <dbReference type="SAM" id="Phobius"/>
    </source>
</evidence>
<feature type="transmembrane region" description="Helical" evidence="7">
    <location>
        <begin position="722"/>
        <end position="745"/>
    </location>
</feature>
<keyword evidence="4 7" id="KW-1133">Transmembrane helix</keyword>
<organism evidence="10 11">
    <name type="scientific">Stakelama flava</name>
    <dbReference type="NCBI Taxonomy" id="2860338"/>
    <lineage>
        <taxon>Bacteria</taxon>
        <taxon>Pseudomonadati</taxon>
        <taxon>Pseudomonadota</taxon>
        <taxon>Alphaproteobacteria</taxon>
        <taxon>Sphingomonadales</taxon>
        <taxon>Sphingomonadaceae</taxon>
        <taxon>Stakelama</taxon>
    </lineage>
</organism>
<proteinExistence type="inferred from homology"/>
<feature type="domain" description="MacB-like periplasmic core" evidence="9">
    <location>
        <begin position="22"/>
        <end position="230"/>
    </location>
</feature>
<evidence type="ECO:0000256" key="2">
    <source>
        <dbReference type="ARBA" id="ARBA00022475"/>
    </source>
</evidence>
<feature type="transmembrane region" description="Helical" evidence="7">
    <location>
        <begin position="415"/>
        <end position="436"/>
    </location>
</feature>
<reference evidence="10 11" key="1">
    <citation type="submission" date="2021-07" db="EMBL/GenBank/DDBJ databases">
        <title>Stakelama flava sp. nov., a novel endophytic bacterium isolated from branch of Kandelia candel.</title>
        <authorList>
            <person name="Tuo L."/>
        </authorList>
    </citation>
    <scope>NUCLEOTIDE SEQUENCE [LARGE SCALE GENOMIC DNA]</scope>
    <source>
        <strain evidence="10 11">CBK3Z-3</strain>
    </source>
</reference>
<comment type="subcellular location">
    <subcellularLocation>
        <location evidence="1">Cell membrane</location>
        <topology evidence="1">Multi-pass membrane protein</topology>
    </subcellularLocation>
</comment>
<evidence type="ECO:0000256" key="5">
    <source>
        <dbReference type="ARBA" id="ARBA00023136"/>
    </source>
</evidence>
<dbReference type="EMBL" id="JAHWZX010000009">
    <property type="protein sequence ID" value="MBW4331360.1"/>
    <property type="molecule type" value="Genomic_DNA"/>
</dbReference>
<feature type="transmembrane region" description="Helical" evidence="7">
    <location>
        <begin position="270"/>
        <end position="295"/>
    </location>
</feature>
<dbReference type="InterPro" id="IPR003838">
    <property type="entry name" value="ABC3_permease_C"/>
</dbReference>
<evidence type="ECO:0000313" key="11">
    <source>
        <dbReference type="Proteomes" id="UP001197214"/>
    </source>
</evidence>
<feature type="transmembrane region" description="Helical" evidence="7">
    <location>
        <begin position="21"/>
        <end position="42"/>
    </location>
</feature>
<keyword evidence="2" id="KW-1003">Cell membrane</keyword>
<evidence type="ECO:0000256" key="3">
    <source>
        <dbReference type="ARBA" id="ARBA00022692"/>
    </source>
</evidence>
<evidence type="ECO:0000256" key="4">
    <source>
        <dbReference type="ARBA" id="ARBA00022989"/>
    </source>
</evidence>
<protein>
    <submittedName>
        <fullName evidence="10">ABC transporter permease</fullName>
    </submittedName>
</protein>
<feature type="transmembrane region" description="Helical" evidence="7">
    <location>
        <begin position="678"/>
        <end position="701"/>
    </location>
</feature>
<keyword evidence="11" id="KW-1185">Reference proteome</keyword>
<dbReference type="RefSeq" id="WP_219238469.1">
    <property type="nucleotide sequence ID" value="NZ_JAHWZX010000009.1"/>
</dbReference>
<dbReference type="Pfam" id="PF02687">
    <property type="entry name" value="FtsX"/>
    <property type="match status" value="2"/>
</dbReference>
<evidence type="ECO:0000259" key="9">
    <source>
        <dbReference type="Pfam" id="PF12704"/>
    </source>
</evidence>
<feature type="transmembrane region" description="Helical" evidence="7">
    <location>
        <begin position="316"/>
        <end position="339"/>
    </location>
</feature>
<keyword evidence="5 7" id="KW-0472">Membrane</keyword>
<evidence type="ECO:0000313" key="10">
    <source>
        <dbReference type="EMBL" id="MBW4331360.1"/>
    </source>
</evidence>
<keyword evidence="3 7" id="KW-0812">Transmembrane</keyword>
<feature type="transmembrane region" description="Helical" evidence="7">
    <location>
        <begin position="365"/>
        <end position="388"/>
    </location>
</feature>
<dbReference type="PANTHER" id="PTHR30572:SF4">
    <property type="entry name" value="ABC TRANSPORTER PERMEASE YTRF"/>
    <property type="match status" value="1"/>
</dbReference>
<dbReference type="Pfam" id="PF12704">
    <property type="entry name" value="MacB_PCD"/>
    <property type="match status" value="2"/>
</dbReference>
<evidence type="ECO:0000256" key="6">
    <source>
        <dbReference type="ARBA" id="ARBA00038076"/>
    </source>
</evidence>
<accession>A0ABS6XMF4</accession>
<dbReference type="Proteomes" id="UP001197214">
    <property type="component" value="Unassembled WGS sequence"/>
</dbReference>
<dbReference type="InterPro" id="IPR050250">
    <property type="entry name" value="Macrolide_Exporter_MacB"/>
</dbReference>
<gene>
    <name evidence="10" type="ORF">KY084_10800</name>
</gene>
<feature type="transmembrane region" description="Helical" evidence="7">
    <location>
        <begin position="765"/>
        <end position="784"/>
    </location>
</feature>
<dbReference type="InterPro" id="IPR025857">
    <property type="entry name" value="MacB_PCD"/>
</dbReference>